<accession>A0A811QN79</accession>
<protein>
    <submittedName>
        <fullName evidence="2">Uncharacterized protein</fullName>
    </submittedName>
</protein>
<dbReference type="OrthoDB" id="592181at2759"/>
<organism evidence="2 3">
    <name type="scientific">Miscanthus lutarioriparius</name>
    <dbReference type="NCBI Taxonomy" id="422564"/>
    <lineage>
        <taxon>Eukaryota</taxon>
        <taxon>Viridiplantae</taxon>
        <taxon>Streptophyta</taxon>
        <taxon>Embryophyta</taxon>
        <taxon>Tracheophyta</taxon>
        <taxon>Spermatophyta</taxon>
        <taxon>Magnoliopsida</taxon>
        <taxon>Liliopsida</taxon>
        <taxon>Poales</taxon>
        <taxon>Poaceae</taxon>
        <taxon>PACMAD clade</taxon>
        <taxon>Panicoideae</taxon>
        <taxon>Andropogonodae</taxon>
        <taxon>Andropogoneae</taxon>
        <taxon>Saccharinae</taxon>
        <taxon>Miscanthus</taxon>
    </lineage>
</organism>
<proteinExistence type="predicted"/>
<evidence type="ECO:0000313" key="3">
    <source>
        <dbReference type="Proteomes" id="UP000604825"/>
    </source>
</evidence>
<gene>
    <name evidence="2" type="ORF">NCGR_LOCUS41130</name>
</gene>
<dbReference type="Proteomes" id="UP000604825">
    <property type="component" value="Unassembled WGS sequence"/>
</dbReference>
<evidence type="ECO:0000256" key="1">
    <source>
        <dbReference type="SAM" id="MobiDB-lite"/>
    </source>
</evidence>
<sequence length="381" mass="42670">MGNTLKCFRREEEDGHFHGRRDRYPYYQPQYYSYSGGDPHPPAAAPRPHQQGLAAGPHGFVTFIPLTQAAGPNTGHQQRSSGVHDSRVVVASQYQSNTEDIDESSAEGLCSAKSYAKANPLLIQVPVLGTTKKFWRLSDKATRITRKLVLILRSHHAVGKHLAAPLQLSNVWIGGTGGSVKLRGVSFTAKAFGIERVRDDYKQLSRLLLAIIRISGGGDAAIARLPPDYREFLALLGSDTLAMDDEFLIVNSAALLPMKNRTEAFLMLHDTIVKHLGRTDRAKKRRILSGLPYQSDWLETARANARINKWVVNVQHEYKRTQSDLLRLNRNVRSHLHEYDDGGGDIEEVLYCEWPELLMAMVKLLHLEGELEATDIENKFG</sequence>
<dbReference type="AlphaFoldDB" id="A0A811QN79"/>
<name>A0A811QN79_9POAL</name>
<dbReference type="EMBL" id="CAJGYO010000010">
    <property type="protein sequence ID" value="CAD6257645.1"/>
    <property type="molecule type" value="Genomic_DNA"/>
</dbReference>
<reference evidence="2" key="1">
    <citation type="submission" date="2020-10" db="EMBL/GenBank/DDBJ databases">
        <authorList>
            <person name="Han B."/>
            <person name="Lu T."/>
            <person name="Zhao Q."/>
            <person name="Huang X."/>
            <person name="Zhao Y."/>
        </authorList>
    </citation>
    <scope>NUCLEOTIDE SEQUENCE</scope>
</reference>
<feature type="region of interest" description="Disordered" evidence="1">
    <location>
        <begin position="28"/>
        <end position="54"/>
    </location>
</feature>
<comment type="caution">
    <text evidence="2">The sequence shown here is derived from an EMBL/GenBank/DDBJ whole genome shotgun (WGS) entry which is preliminary data.</text>
</comment>
<evidence type="ECO:0000313" key="2">
    <source>
        <dbReference type="EMBL" id="CAD6257645.1"/>
    </source>
</evidence>
<feature type="compositionally biased region" description="Low complexity" evidence="1">
    <location>
        <begin position="28"/>
        <end position="38"/>
    </location>
</feature>
<dbReference type="PANTHER" id="PTHR35161:SF1">
    <property type="entry name" value="OS02G0138300 PROTEIN"/>
    <property type="match status" value="1"/>
</dbReference>
<dbReference type="PANTHER" id="PTHR35161">
    <property type="entry name" value="OS02G0303100 PROTEIN"/>
    <property type="match status" value="1"/>
</dbReference>
<keyword evidence="3" id="KW-1185">Reference proteome</keyword>